<evidence type="ECO:0000259" key="5">
    <source>
        <dbReference type="PROSITE" id="PS51138"/>
    </source>
</evidence>
<reference evidence="6" key="1">
    <citation type="submission" date="2020-12" db="EMBL/GenBank/DDBJ databases">
        <authorList>
            <person name="Iha C."/>
        </authorList>
    </citation>
    <scope>NUCLEOTIDE SEQUENCE</scope>
</reference>
<dbReference type="OrthoDB" id="1737049at2759"/>
<dbReference type="Pfam" id="PF03735">
    <property type="entry name" value="ENT"/>
    <property type="match status" value="1"/>
</dbReference>
<comment type="caution">
    <text evidence="6">The sequence shown here is derived from an EMBL/GenBank/DDBJ whole genome shotgun (WGS) entry which is preliminary data.</text>
</comment>
<dbReference type="Gene3D" id="1.10.1240.40">
    <property type="entry name" value="ENT domain"/>
    <property type="match status" value="1"/>
</dbReference>
<dbReference type="PANTHER" id="PTHR33432:SF22">
    <property type="entry name" value="OS10G0436850 PROTEIN"/>
    <property type="match status" value="1"/>
</dbReference>
<evidence type="ECO:0000256" key="2">
    <source>
        <dbReference type="ARBA" id="ARBA00023242"/>
    </source>
</evidence>
<feature type="domain" description="ENT" evidence="5">
    <location>
        <begin position="3"/>
        <end position="88"/>
    </location>
</feature>
<evidence type="ECO:0000313" key="6">
    <source>
        <dbReference type="EMBL" id="CAD7703301.1"/>
    </source>
</evidence>
<dbReference type="Proteomes" id="UP000708148">
    <property type="component" value="Unassembled WGS sequence"/>
</dbReference>
<dbReference type="CDD" id="cd20404">
    <property type="entry name" value="Tudor_Agenet_AtEML-like"/>
    <property type="match status" value="1"/>
</dbReference>
<dbReference type="InterPro" id="IPR033485">
    <property type="entry name" value="EMSY-LIKE_plant"/>
</dbReference>
<accession>A0A8S1JB54</accession>
<sequence>MPFDAPLAESQAVAYKNCLRVLSAQKLDWSKHKLLSSLRKTLKISQDAHMKYLEEVLEDPEIKELSRGLSMPKTVADVPAAQSAATIAPHSRRCATPPVLQSAPDTPKARRPPKKVARQSAKMPKAPLPCNDESASDDDGNTSTSTIGTPVSDVGGIHLHQIGPSGVNSLIGHRVECFWEDNDPQWVEAVITDYRPLTREHCLTYDFNTEKESWEWADLGKEISSGQVQLLSSTVNLVSGETTTSHRALKNRKCQKLLGKRPSPAPYETSFFTDRLVNGSLSELEGLLEGIVKRQKVVLNQLLSEGEAAHRAADPMVQALAQRERLERRAEEVKSELALLDGAED</sequence>
<dbReference type="GO" id="GO:0005634">
    <property type="term" value="C:nucleus"/>
    <property type="evidence" value="ECO:0007669"/>
    <property type="project" value="UniProtKB-SubCell"/>
</dbReference>
<feature type="region of interest" description="Disordered" evidence="4">
    <location>
        <begin position="80"/>
        <end position="147"/>
    </location>
</feature>
<organism evidence="6 7">
    <name type="scientific">Ostreobium quekettii</name>
    <dbReference type="NCBI Taxonomy" id="121088"/>
    <lineage>
        <taxon>Eukaryota</taxon>
        <taxon>Viridiplantae</taxon>
        <taxon>Chlorophyta</taxon>
        <taxon>core chlorophytes</taxon>
        <taxon>Ulvophyceae</taxon>
        <taxon>TCBD clade</taxon>
        <taxon>Bryopsidales</taxon>
        <taxon>Ostreobineae</taxon>
        <taxon>Ostreobiaceae</taxon>
        <taxon>Ostreobium</taxon>
    </lineage>
</organism>
<evidence type="ECO:0000256" key="4">
    <source>
        <dbReference type="SAM" id="MobiDB-lite"/>
    </source>
</evidence>
<evidence type="ECO:0000256" key="3">
    <source>
        <dbReference type="SAM" id="Coils"/>
    </source>
</evidence>
<gene>
    <name evidence="6" type="ORF">OSTQU699_LOCUS8658</name>
</gene>
<evidence type="ECO:0000313" key="7">
    <source>
        <dbReference type="Proteomes" id="UP000708148"/>
    </source>
</evidence>
<dbReference type="PROSITE" id="PS51138">
    <property type="entry name" value="ENT"/>
    <property type="match status" value="1"/>
</dbReference>
<dbReference type="InterPro" id="IPR036142">
    <property type="entry name" value="ENT_dom-like_sf"/>
</dbReference>
<dbReference type="PANTHER" id="PTHR33432">
    <property type="entry name" value="PROTEIN EMSY-LIKE 4"/>
    <property type="match status" value="1"/>
</dbReference>
<feature type="coiled-coil region" evidence="3">
    <location>
        <begin position="316"/>
        <end position="343"/>
    </location>
</feature>
<comment type="subcellular location">
    <subcellularLocation>
        <location evidence="1">Nucleus</location>
    </subcellularLocation>
</comment>
<evidence type="ECO:0000256" key="1">
    <source>
        <dbReference type="ARBA" id="ARBA00004123"/>
    </source>
</evidence>
<dbReference type="SMART" id="SM01191">
    <property type="entry name" value="ENT"/>
    <property type="match status" value="1"/>
</dbReference>
<keyword evidence="7" id="KW-1185">Reference proteome</keyword>
<dbReference type="SUPFAM" id="SSF158639">
    <property type="entry name" value="ENT-like"/>
    <property type="match status" value="1"/>
</dbReference>
<dbReference type="EMBL" id="CAJHUC010002149">
    <property type="protein sequence ID" value="CAD7703301.1"/>
    <property type="molecule type" value="Genomic_DNA"/>
</dbReference>
<protein>
    <recommendedName>
        <fullName evidence="5">ENT domain-containing protein</fullName>
    </recommendedName>
</protein>
<dbReference type="InterPro" id="IPR005491">
    <property type="entry name" value="ENT_dom"/>
</dbReference>
<dbReference type="GO" id="GO:0050832">
    <property type="term" value="P:defense response to fungus"/>
    <property type="evidence" value="ECO:0007669"/>
    <property type="project" value="InterPro"/>
</dbReference>
<dbReference type="AlphaFoldDB" id="A0A8S1JB54"/>
<keyword evidence="2" id="KW-0539">Nucleus</keyword>
<keyword evidence="3" id="KW-0175">Coiled coil</keyword>
<name>A0A8S1JB54_9CHLO</name>
<proteinExistence type="predicted"/>